<organism evidence="2 3">
    <name type="scientific">Quercus lobata</name>
    <name type="common">Valley oak</name>
    <dbReference type="NCBI Taxonomy" id="97700"/>
    <lineage>
        <taxon>Eukaryota</taxon>
        <taxon>Viridiplantae</taxon>
        <taxon>Streptophyta</taxon>
        <taxon>Embryophyta</taxon>
        <taxon>Tracheophyta</taxon>
        <taxon>Spermatophyta</taxon>
        <taxon>Magnoliopsida</taxon>
        <taxon>eudicotyledons</taxon>
        <taxon>Gunneridae</taxon>
        <taxon>Pentapetalae</taxon>
        <taxon>rosids</taxon>
        <taxon>fabids</taxon>
        <taxon>Fagales</taxon>
        <taxon>Fagaceae</taxon>
        <taxon>Quercus</taxon>
    </lineage>
</organism>
<dbReference type="AlphaFoldDB" id="A0A7N2KV23"/>
<evidence type="ECO:0000313" key="2">
    <source>
        <dbReference type="EnsemblPlants" id="QL02p030960:mrna"/>
    </source>
</evidence>
<dbReference type="OMA" id="SKECHRS"/>
<dbReference type="Gramene" id="QL02p030960:mrna">
    <property type="protein sequence ID" value="QL02p030960:mrna"/>
    <property type="gene ID" value="QL02p030960"/>
</dbReference>
<dbReference type="EnsemblPlants" id="QL02p030960:mrna">
    <property type="protein sequence ID" value="QL02p030960:mrna"/>
    <property type="gene ID" value="QL02p030960"/>
</dbReference>
<feature type="compositionally biased region" description="Low complexity" evidence="1">
    <location>
        <begin position="218"/>
        <end position="229"/>
    </location>
</feature>
<feature type="compositionally biased region" description="Basic residues" evidence="1">
    <location>
        <begin position="167"/>
        <end position="176"/>
    </location>
</feature>
<accession>A0A7N2KV23</accession>
<name>A0A7N2KV23_QUELO</name>
<sequence length="229" mass="25294">MRVCEKKIQKFDNIKIEGFPLSPKAYISNSSHCPISKYQANHEKNPKRTLASVAMASMQCYKPSNECCQPKSKDNSLVHKAAEMASCALKGNQQGHCATPGVASNQPYSQGQAYAYYPDQNLAKTQTYSQTQTHYPEHTMAKTQSYCHGQSNGHYSEQHAMAPAHGHGQHKDKGHHASNGMACHGKSTDKKMKEKKSEHKEKSVTKKKSKECHRSCNDSDSSSSGSDSD</sequence>
<proteinExistence type="predicted"/>
<evidence type="ECO:0000256" key="1">
    <source>
        <dbReference type="SAM" id="MobiDB-lite"/>
    </source>
</evidence>
<evidence type="ECO:0000313" key="3">
    <source>
        <dbReference type="Proteomes" id="UP000594261"/>
    </source>
</evidence>
<dbReference type="InParanoid" id="A0A7N2KV23"/>
<feature type="compositionally biased region" description="Basic and acidic residues" evidence="1">
    <location>
        <begin position="186"/>
        <end position="204"/>
    </location>
</feature>
<reference evidence="2" key="2">
    <citation type="submission" date="2021-01" db="UniProtKB">
        <authorList>
            <consortium name="EnsemblPlants"/>
        </authorList>
    </citation>
    <scope>IDENTIFICATION</scope>
</reference>
<keyword evidence="3" id="KW-1185">Reference proteome</keyword>
<protein>
    <submittedName>
        <fullName evidence="2">Uncharacterized protein</fullName>
    </submittedName>
</protein>
<dbReference type="Proteomes" id="UP000594261">
    <property type="component" value="Chromosome 2"/>
</dbReference>
<feature type="region of interest" description="Disordered" evidence="1">
    <location>
        <begin position="161"/>
        <end position="229"/>
    </location>
</feature>
<reference evidence="3" key="1">
    <citation type="journal article" date="2016" name="G3 (Bethesda)">
        <title>First Draft Assembly and Annotation of the Genome of a California Endemic Oak Quercus lobata Nee (Fagaceae).</title>
        <authorList>
            <person name="Sork V.L."/>
            <person name="Fitz-Gibbon S.T."/>
            <person name="Puiu D."/>
            <person name="Crepeau M."/>
            <person name="Gugger P.F."/>
            <person name="Sherman R."/>
            <person name="Stevens K."/>
            <person name="Langley C.H."/>
            <person name="Pellegrini M."/>
            <person name="Salzberg S.L."/>
        </authorList>
    </citation>
    <scope>NUCLEOTIDE SEQUENCE [LARGE SCALE GENOMIC DNA]</scope>
    <source>
        <strain evidence="3">cv. SW786</strain>
    </source>
</reference>